<reference evidence="14" key="1">
    <citation type="submission" date="2019-06" db="EMBL/GenBank/DDBJ databases">
        <authorList>
            <consortium name="Wellcome Sanger Institute Data Sharing"/>
        </authorList>
    </citation>
    <scope>NUCLEOTIDE SEQUENCE [LARGE SCALE GENOMIC DNA]</scope>
</reference>
<dbReference type="GO" id="GO:0000278">
    <property type="term" value="P:mitotic cell cycle"/>
    <property type="evidence" value="ECO:0007669"/>
    <property type="project" value="TreeGrafter"/>
</dbReference>
<evidence type="ECO:0000256" key="11">
    <source>
        <dbReference type="ARBA" id="ARBA00023306"/>
    </source>
</evidence>
<feature type="region of interest" description="Disordered" evidence="13">
    <location>
        <begin position="266"/>
        <end position="292"/>
    </location>
</feature>
<evidence type="ECO:0000256" key="9">
    <source>
        <dbReference type="ARBA" id="ARBA00022838"/>
    </source>
</evidence>
<accession>A0A667ZBJ2</accession>
<comment type="similarity">
    <text evidence="3">Belongs to the SKA3 family.</text>
</comment>
<evidence type="ECO:0000313" key="15">
    <source>
        <dbReference type="Proteomes" id="UP000472263"/>
    </source>
</evidence>
<protein>
    <submittedName>
        <fullName evidence="14">Spindle and kinetochore associated complex subunit 3</fullName>
    </submittedName>
</protein>
<comment type="subcellular location">
    <subcellularLocation>
        <location evidence="2">Chromosome</location>
        <location evidence="2">Centromere</location>
        <location evidence="2">Kinetochore</location>
    </subcellularLocation>
    <subcellularLocation>
        <location evidence="1">Cytoplasm</location>
        <location evidence="1">Cytoskeleton</location>
        <location evidence="1">Spindle</location>
    </subcellularLocation>
</comment>
<evidence type="ECO:0000256" key="8">
    <source>
        <dbReference type="ARBA" id="ARBA00022776"/>
    </source>
</evidence>
<dbReference type="PANTHER" id="PTHR48118">
    <property type="entry name" value="SPINDLE AND KINETOCHORE-ASSOCIATED PROTEIN 3"/>
    <property type="match status" value="1"/>
</dbReference>
<feature type="region of interest" description="Disordered" evidence="13">
    <location>
        <begin position="354"/>
        <end position="384"/>
    </location>
</feature>
<dbReference type="Ensembl" id="ENSMMDT00005034145.1">
    <property type="protein sequence ID" value="ENSMMDP00005033404.1"/>
    <property type="gene ID" value="ENSMMDG00005015727.1"/>
</dbReference>
<evidence type="ECO:0000256" key="5">
    <source>
        <dbReference type="ARBA" id="ARBA00022490"/>
    </source>
</evidence>
<reference evidence="14" key="2">
    <citation type="submission" date="2025-08" db="UniProtKB">
        <authorList>
            <consortium name="Ensembl"/>
        </authorList>
    </citation>
    <scope>IDENTIFICATION</scope>
</reference>
<dbReference type="GO" id="GO:0051301">
    <property type="term" value="P:cell division"/>
    <property type="evidence" value="ECO:0007669"/>
    <property type="project" value="UniProtKB-KW"/>
</dbReference>
<dbReference type="GeneID" id="115379933"/>
<keyword evidence="15" id="KW-1185">Reference proteome</keyword>
<evidence type="ECO:0000256" key="1">
    <source>
        <dbReference type="ARBA" id="ARBA00004186"/>
    </source>
</evidence>
<evidence type="ECO:0000256" key="7">
    <source>
        <dbReference type="ARBA" id="ARBA00022701"/>
    </source>
</evidence>
<feature type="region of interest" description="Disordered" evidence="13">
    <location>
        <begin position="305"/>
        <end position="329"/>
    </location>
</feature>
<evidence type="ECO:0000313" key="14">
    <source>
        <dbReference type="Ensembl" id="ENSMMDP00005033404.1"/>
    </source>
</evidence>
<feature type="region of interest" description="Disordered" evidence="13">
    <location>
        <begin position="105"/>
        <end position="156"/>
    </location>
</feature>
<dbReference type="GO" id="GO:0005876">
    <property type="term" value="C:spindle microtubule"/>
    <property type="evidence" value="ECO:0007669"/>
    <property type="project" value="TreeGrafter"/>
</dbReference>
<evidence type="ECO:0000256" key="3">
    <source>
        <dbReference type="ARBA" id="ARBA00007716"/>
    </source>
</evidence>
<dbReference type="GO" id="GO:0000940">
    <property type="term" value="C:outer kinetochore"/>
    <property type="evidence" value="ECO:0007669"/>
    <property type="project" value="InterPro"/>
</dbReference>
<name>A0A667ZBJ2_9TELE</name>
<keyword evidence="11" id="KW-0131">Cell cycle</keyword>
<evidence type="ECO:0000256" key="6">
    <source>
        <dbReference type="ARBA" id="ARBA00022618"/>
    </source>
</evidence>
<keyword evidence="5" id="KW-0963">Cytoplasm</keyword>
<dbReference type="AlphaFoldDB" id="A0A667ZBJ2"/>
<dbReference type="InParanoid" id="A0A667ZBJ2"/>
<gene>
    <name evidence="14" type="primary">ska3</name>
</gene>
<evidence type="ECO:0000256" key="13">
    <source>
        <dbReference type="SAM" id="MobiDB-lite"/>
    </source>
</evidence>
<dbReference type="FunCoup" id="A0A667ZBJ2">
    <property type="interactions" value="1698"/>
</dbReference>
<organism evidence="14 15">
    <name type="scientific">Myripristis murdjan</name>
    <name type="common">pinecone soldierfish</name>
    <dbReference type="NCBI Taxonomy" id="586833"/>
    <lineage>
        <taxon>Eukaryota</taxon>
        <taxon>Metazoa</taxon>
        <taxon>Chordata</taxon>
        <taxon>Craniata</taxon>
        <taxon>Vertebrata</taxon>
        <taxon>Euteleostomi</taxon>
        <taxon>Actinopterygii</taxon>
        <taxon>Neopterygii</taxon>
        <taxon>Teleostei</taxon>
        <taxon>Neoteleostei</taxon>
        <taxon>Acanthomorphata</taxon>
        <taxon>Holocentriformes</taxon>
        <taxon>Holocentridae</taxon>
        <taxon>Myripristis</taxon>
    </lineage>
</organism>
<feature type="compositionally biased region" description="Polar residues" evidence="13">
    <location>
        <begin position="372"/>
        <end position="382"/>
    </location>
</feature>
<dbReference type="GeneTree" id="ENSGT00500000045005"/>
<keyword evidence="4" id="KW-0158">Chromosome</keyword>
<evidence type="ECO:0000256" key="4">
    <source>
        <dbReference type="ARBA" id="ARBA00022454"/>
    </source>
</evidence>
<keyword evidence="6" id="KW-0132">Cell division</keyword>
<dbReference type="Gene3D" id="6.10.250.1400">
    <property type="match status" value="1"/>
</dbReference>
<keyword evidence="12" id="KW-0137">Centromere</keyword>
<dbReference type="InterPro" id="IPR033341">
    <property type="entry name" value="SKA3"/>
</dbReference>
<keyword evidence="8" id="KW-0498">Mitosis</keyword>
<evidence type="ECO:0000256" key="10">
    <source>
        <dbReference type="ARBA" id="ARBA00023212"/>
    </source>
</evidence>
<sequence>MKMDPTGRFFTKLRKLAGTLETETARLQLAFENRRSDDSDENADRAMRAYHEMNCEVRELKVQFQDELAQQRAKEDEVSSFIKACRVMEQRVTDDIQRLRGHWQKYGYQPPQDSHVATKVKGDEGAEDGEEADPAGGDEGKQGEAGADFPLLSPPNVGPVPSTDLLRTPQLSDYGLSEFQLKRVLGGAELYSETPSMPEMSLPHPLLCMPMVPPTPVTPKCMLRMDEEDELHTPQMRDFGISEHTMCFNNDFTMDLHRKNIEKIERPKQNLPLPPENSGMESVQTRDSMESPEPPVFCTAGFKIPKSNARSSPPPPGGGDAHHASLPTTPELPAFQTQYMKTLLSTRKGARVLEPTETRTDDENQIPDLPSPCNQAASSKQTWEYDVPETSISGVEDMQIPEMPNLESVLGRSLQNRASGVTKNLTGCKMEGMEPSVPSMELDGPTQEFSLGTPRVRGHYQEPSTPEMPELSSVTQDICKLLSQTQPKKDSVKVVQPHSRPTGKENRALSLSVVSESEFHSLPTYLRQMTLSSLNQAIHNINSAITDKCHGEKAEFQMDELRKITGVGITAPIYFLCLTELKRLELVHGVGISSVYKVISRI</sequence>
<dbReference type="CTD" id="221150"/>
<dbReference type="Proteomes" id="UP000472263">
    <property type="component" value="Chromosome 21"/>
</dbReference>
<dbReference type="PANTHER" id="PTHR48118:SF1">
    <property type="entry name" value="SPINDLE AND KINETOCHORE-ASSOCIATED PROTEIN 3"/>
    <property type="match status" value="1"/>
</dbReference>
<keyword evidence="7" id="KW-0493">Microtubule</keyword>
<proteinExistence type="inferred from homology"/>
<evidence type="ECO:0000256" key="12">
    <source>
        <dbReference type="ARBA" id="ARBA00023328"/>
    </source>
</evidence>
<feature type="region of interest" description="Disordered" evidence="13">
    <location>
        <begin position="447"/>
        <end position="470"/>
    </location>
</feature>
<dbReference type="GO" id="GO:0007059">
    <property type="term" value="P:chromosome segregation"/>
    <property type="evidence" value="ECO:0007669"/>
    <property type="project" value="InterPro"/>
</dbReference>
<reference evidence="14" key="3">
    <citation type="submission" date="2025-09" db="UniProtKB">
        <authorList>
            <consortium name="Ensembl"/>
        </authorList>
    </citation>
    <scope>IDENTIFICATION</scope>
</reference>
<evidence type="ECO:0000256" key="2">
    <source>
        <dbReference type="ARBA" id="ARBA00004629"/>
    </source>
</evidence>
<keyword evidence="10" id="KW-0206">Cytoskeleton</keyword>
<dbReference type="RefSeq" id="XP_029936766.1">
    <property type="nucleotide sequence ID" value="XM_030080906.1"/>
</dbReference>
<keyword evidence="9" id="KW-0995">Kinetochore</keyword>